<name>A0A6P8B817_PYRGI</name>
<feature type="compositionally biased region" description="Low complexity" evidence="5">
    <location>
        <begin position="258"/>
        <end position="275"/>
    </location>
</feature>
<evidence type="ECO:0000259" key="6">
    <source>
        <dbReference type="PROSITE" id="PS50219"/>
    </source>
</evidence>
<keyword evidence="2" id="KW-0813">Transport</keyword>
<keyword evidence="3" id="KW-0963">Cytoplasm</keyword>
<evidence type="ECO:0000256" key="1">
    <source>
        <dbReference type="ARBA" id="ARBA00004496"/>
    </source>
</evidence>
<dbReference type="GO" id="GO:0015031">
    <property type="term" value="P:protein transport"/>
    <property type="evidence" value="ECO:0007669"/>
    <property type="project" value="UniProtKB-KW"/>
</dbReference>
<protein>
    <recommendedName>
        <fullName evidence="6">CNH domain-containing protein</fullName>
    </recommendedName>
</protein>
<reference evidence="7 8" key="1">
    <citation type="journal article" date="2019" name="Mol. Biol. Evol.">
        <title>Blast fungal genomes show frequent chromosomal changes, gene gains and losses, and effector gene turnover.</title>
        <authorList>
            <person name="Gomez Luciano L.B."/>
            <person name="Jason Tsai I."/>
            <person name="Chuma I."/>
            <person name="Tosa Y."/>
            <person name="Chen Y.H."/>
            <person name="Li J.Y."/>
            <person name="Li M.Y."/>
            <person name="Jade Lu M.Y."/>
            <person name="Nakayashiki H."/>
            <person name="Li W.H."/>
        </authorList>
    </citation>
    <scope>NUCLEOTIDE SEQUENCE [LARGE SCALE GENOMIC DNA]</scope>
    <source>
        <strain evidence="7 8">NI907</strain>
    </source>
</reference>
<feature type="compositionally biased region" description="Low complexity" evidence="5">
    <location>
        <begin position="1054"/>
        <end position="1064"/>
    </location>
</feature>
<dbReference type="GeneID" id="41960743"/>
<organism evidence="7 8">
    <name type="scientific">Pyricularia grisea</name>
    <name type="common">Crabgrass-specific blast fungus</name>
    <name type="synonym">Magnaporthe grisea</name>
    <dbReference type="NCBI Taxonomy" id="148305"/>
    <lineage>
        <taxon>Eukaryota</taxon>
        <taxon>Fungi</taxon>
        <taxon>Dikarya</taxon>
        <taxon>Ascomycota</taxon>
        <taxon>Pezizomycotina</taxon>
        <taxon>Sordariomycetes</taxon>
        <taxon>Sordariomycetidae</taxon>
        <taxon>Magnaporthales</taxon>
        <taxon>Pyriculariaceae</taxon>
        <taxon>Pyricularia</taxon>
    </lineage>
</organism>
<evidence type="ECO:0000256" key="3">
    <source>
        <dbReference type="ARBA" id="ARBA00022490"/>
    </source>
</evidence>
<dbReference type="AlphaFoldDB" id="A0A6P8B817"/>
<keyword evidence="7" id="KW-1185">Reference proteome</keyword>
<feature type="domain" description="CNH" evidence="6">
    <location>
        <begin position="41"/>
        <end position="457"/>
    </location>
</feature>
<feature type="compositionally biased region" description="Gly residues" evidence="5">
    <location>
        <begin position="292"/>
        <end position="304"/>
    </location>
</feature>
<evidence type="ECO:0000256" key="2">
    <source>
        <dbReference type="ARBA" id="ARBA00022448"/>
    </source>
</evidence>
<dbReference type="GO" id="GO:0005737">
    <property type="term" value="C:cytoplasm"/>
    <property type="evidence" value="ECO:0007669"/>
    <property type="project" value="UniProtKB-SubCell"/>
</dbReference>
<reference evidence="8" key="2">
    <citation type="submission" date="2019-10" db="EMBL/GenBank/DDBJ databases">
        <authorList>
            <consortium name="NCBI Genome Project"/>
        </authorList>
    </citation>
    <scope>NUCLEOTIDE SEQUENCE</scope>
    <source>
        <strain evidence="8">NI907</strain>
    </source>
</reference>
<comment type="subcellular location">
    <subcellularLocation>
        <location evidence="1">Cytoplasm</location>
    </subcellularLocation>
</comment>
<gene>
    <name evidence="8" type="ORF">PgNI_05803</name>
</gene>
<reference evidence="8" key="3">
    <citation type="submission" date="2025-08" db="UniProtKB">
        <authorList>
            <consortium name="RefSeq"/>
        </authorList>
    </citation>
    <scope>IDENTIFICATION</scope>
    <source>
        <strain evidence="8">NI907</strain>
    </source>
</reference>
<dbReference type="RefSeq" id="XP_030983278.1">
    <property type="nucleotide sequence ID" value="XM_031125834.1"/>
</dbReference>
<dbReference type="PROSITE" id="PS50219">
    <property type="entry name" value="CNH"/>
    <property type="match status" value="1"/>
</dbReference>
<dbReference type="KEGG" id="pgri:PgNI_05803"/>
<feature type="compositionally biased region" description="Pro residues" evidence="5">
    <location>
        <begin position="334"/>
        <end position="355"/>
    </location>
</feature>
<dbReference type="GO" id="GO:0016020">
    <property type="term" value="C:membrane"/>
    <property type="evidence" value="ECO:0007669"/>
    <property type="project" value="TreeGrafter"/>
</dbReference>
<sequence>MAATILGEGAALTKPPLEAGPFVLRNLLHDVPLSADGDDERIRINCVDYWESNLYIGTSASELLHFVQIPPDPADKNSTSTFILASRLQPFFPESASTGVQPGVQQILLLPRVGKACILCNSTVTFYSLPELSPVFNEISVKGCNWIGGVDLNHEAAAAGNTGGAVSVLLSLNRRIQVVNVGEDNVRGSRKIDFAGSTLSIRRDSIACVADSRTYALVDVDRQLKIPLMSISSLDTSQSPSEIGHVQSIAAVPESNNGSGLTRSASSATARTSHLSTDKAAGHNRSTSLGTFGTGGSEGQGSAAGGDAESNVSRSPGGPSPSRSPAPDADALSRPPPPPPETDKPLPPIRPTVPEPAPVLLRPLIVSPTPEEFLLVTGTGPSEPGIGMFVNLDGDPTRPTLEFERYPSQIVVDGGFQDLSTSTPPLGLEEEGYVLASLIKASPKGGYKRGLEIQRWDVNIGENEPEKYWLGVDEIPAENEQPEDAPPLTPEPLGIRSLLGSEESILNEVVDRLCQRRFLPFSFAGNALNASTMSLRSLDARTASSMERVSKERDLFERDLDSPDEDPLPEGWEAARNAEEESSVVRLAKVVGRLAVWEDNRIWWALRNPLLLQLEAGIEANPLDCDKSNVASTNAAKDRRQLFAILNSFRGRDARTELEFLTFSYIRQRAGILLFSSFLDLPSEAPFSEPELRALEEVLLDSGLDPRVVLSLVPGLRHEIIQGRTGIWVFGGVKSTVERYLAGNPFNKAGQETVANLDPRILQFLRRFLMACRKRKGFGSVRDEQEVSRTVDASLLAVLLELDKESPPGLPRGGPSSSTRAEINELVDRGVDCFERAVDLLESYNRLYVLSRLYQSRKMAGEVLATWRRIVEGEQDDGGEFQNGEQRVRDYLSKVSNQGLVREYGVWLASRNPKLGVQVFSDDHGRAPKFYPADVVSLLREEAPDAVKYYLEHLVFDKGHTTYVSELVNYYLDVVMTDLETSSEARDNVAAIYQAYRALQPPKPTFRRFLTDNAPPGDEAWHSRLRLLQLLEGPHEYDARAIRARISRGQKKPQQQAQESSETQETSDTEGDVLLVPETIILDGREGRHESALRLLIHKLGDYDSAVLYCLRQRPLPGSIRPALKHKTDGSAEDKKKQRLEAESVAQAAAVATTRALFRTVLGEFLALEDVGDRLEQTGALLERFGAWFDVLEVLELIPNSWVIDAALSEFLVSALRRLVRERHEGMVARALSSAENLRVRAEMVAKMDEKGPVVDAGGGQDEVEMT</sequence>
<evidence type="ECO:0000313" key="7">
    <source>
        <dbReference type="Proteomes" id="UP000515153"/>
    </source>
</evidence>
<evidence type="ECO:0000313" key="8">
    <source>
        <dbReference type="RefSeq" id="XP_030983278.1"/>
    </source>
</evidence>
<proteinExistence type="predicted"/>
<evidence type="ECO:0000256" key="4">
    <source>
        <dbReference type="ARBA" id="ARBA00022927"/>
    </source>
</evidence>
<evidence type="ECO:0000256" key="5">
    <source>
        <dbReference type="SAM" id="MobiDB-lite"/>
    </source>
</evidence>
<dbReference type="PANTHER" id="PTHR12894">
    <property type="entry name" value="CNH DOMAIN CONTAINING"/>
    <property type="match status" value="1"/>
</dbReference>
<keyword evidence="4" id="KW-0653">Protein transport</keyword>
<feature type="region of interest" description="Disordered" evidence="5">
    <location>
        <begin position="250"/>
        <end position="355"/>
    </location>
</feature>
<dbReference type="PANTHER" id="PTHR12894:SF27">
    <property type="entry name" value="TRANSFORMING GROWTH FACTOR-BETA RECEPTOR-ASSOCIATED PROTEIN 1"/>
    <property type="match status" value="1"/>
</dbReference>
<accession>A0A6P8B817</accession>
<dbReference type="Proteomes" id="UP000515153">
    <property type="component" value="Chromosome I"/>
</dbReference>
<feature type="compositionally biased region" description="Low complexity" evidence="5">
    <location>
        <begin position="305"/>
        <end position="317"/>
    </location>
</feature>
<feature type="region of interest" description="Disordered" evidence="5">
    <location>
        <begin position="1047"/>
        <end position="1070"/>
    </location>
</feature>
<dbReference type="GO" id="GO:0006914">
    <property type="term" value="P:autophagy"/>
    <property type="evidence" value="ECO:0007669"/>
    <property type="project" value="TreeGrafter"/>
</dbReference>
<dbReference type="InterPro" id="IPR032914">
    <property type="entry name" value="Vam6/VPS39/TRAP1"/>
</dbReference>
<dbReference type="InterPro" id="IPR001180">
    <property type="entry name" value="CNH_dom"/>
</dbReference>
<dbReference type="GO" id="GO:0034058">
    <property type="term" value="P:endosomal vesicle fusion"/>
    <property type="evidence" value="ECO:0007669"/>
    <property type="project" value="TreeGrafter"/>
</dbReference>